<sequence>MLTDNFNVMLMGKPGTGKTSLALAMLDAVHKKNKTTMFVSTMAFSLLLKKSFNDKNAKFQVEKVSSAMKRADVLLLDDFGTEGGMNSSPVYD</sequence>
<accession>A0A317GE53</accession>
<protein>
    <submittedName>
        <fullName evidence="2">DNA replication protein</fullName>
    </submittedName>
</protein>
<evidence type="ECO:0000313" key="2">
    <source>
        <dbReference type="EMBL" id="PWT42933.1"/>
    </source>
</evidence>
<dbReference type="SUPFAM" id="SSF52540">
    <property type="entry name" value="P-loop containing nucleoside triphosphate hydrolases"/>
    <property type="match status" value="1"/>
</dbReference>
<organism evidence="2 3">
    <name type="scientific">Limosilactobacillus reuteri</name>
    <name type="common">Lactobacillus reuteri</name>
    <dbReference type="NCBI Taxonomy" id="1598"/>
    <lineage>
        <taxon>Bacteria</taxon>
        <taxon>Bacillati</taxon>
        <taxon>Bacillota</taxon>
        <taxon>Bacilli</taxon>
        <taxon>Lactobacillales</taxon>
        <taxon>Lactobacillaceae</taxon>
        <taxon>Limosilactobacillus</taxon>
    </lineage>
</organism>
<proteinExistence type="predicted"/>
<dbReference type="CDD" id="cd00009">
    <property type="entry name" value="AAA"/>
    <property type="match status" value="1"/>
</dbReference>
<dbReference type="Gene3D" id="3.40.50.300">
    <property type="entry name" value="P-loop containing nucleotide triphosphate hydrolases"/>
    <property type="match status" value="1"/>
</dbReference>
<dbReference type="EMBL" id="QGHS01000355">
    <property type="protein sequence ID" value="PWT42933.1"/>
    <property type="molecule type" value="Genomic_DNA"/>
</dbReference>
<dbReference type="AlphaFoldDB" id="A0A317GE53"/>
<feature type="domain" description="IstB-like ATP-binding" evidence="1">
    <location>
        <begin position="4"/>
        <end position="81"/>
    </location>
</feature>
<feature type="non-terminal residue" evidence="2">
    <location>
        <position position="92"/>
    </location>
</feature>
<comment type="caution">
    <text evidence="2">The sequence shown here is derived from an EMBL/GenBank/DDBJ whole genome shotgun (WGS) entry which is preliminary data.</text>
</comment>
<reference evidence="2 3" key="1">
    <citation type="journal article" date="2018" name="Front. Microbiol.">
        <title>Comparative Genomics of the Herbivore Gut Symbiont Lactobacillus reuteri Reveals Genetic Diversity and Lifestyle Adaptation.</title>
        <authorList>
            <person name="Zhao J."/>
        </authorList>
    </citation>
    <scope>NUCLEOTIDE SEQUENCE [LARGE SCALE GENOMIC DNA]</scope>
    <source>
        <strain evidence="2 3">LR12</strain>
    </source>
</reference>
<dbReference type="Proteomes" id="UP000245866">
    <property type="component" value="Unassembled WGS sequence"/>
</dbReference>
<name>A0A317GE53_LIMRT</name>
<gene>
    <name evidence="2" type="ORF">DKZ23_11360</name>
</gene>
<dbReference type="InterPro" id="IPR027417">
    <property type="entry name" value="P-loop_NTPase"/>
</dbReference>
<dbReference type="Pfam" id="PF01695">
    <property type="entry name" value="IstB_IS21"/>
    <property type="match status" value="1"/>
</dbReference>
<evidence type="ECO:0000313" key="3">
    <source>
        <dbReference type="Proteomes" id="UP000245866"/>
    </source>
</evidence>
<dbReference type="InterPro" id="IPR002611">
    <property type="entry name" value="IstB_ATP-bd"/>
</dbReference>
<evidence type="ECO:0000259" key="1">
    <source>
        <dbReference type="Pfam" id="PF01695"/>
    </source>
</evidence>
<dbReference type="GO" id="GO:0005524">
    <property type="term" value="F:ATP binding"/>
    <property type="evidence" value="ECO:0007669"/>
    <property type="project" value="InterPro"/>
</dbReference>